<feature type="domain" description="EGF-like" evidence="4">
    <location>
        <begin position="39"/>
        <end position="76"/>
    </location>
</feature>
<dbReference type="PROSITE" id="PS00022">
    <property type="entry name" value="EGF_1"/>
    <property type="match status" value="3"/>
</dbReference>
<dbReference type="PROSITE" id="PS01186">
    <property type="entry name" value="EGF_2"/>
    <property type="match status" value="1"/>
</dbReference>
<dbReference type="InterPro" id="IPR001881">
    <property type="entry name" value="EGF-like_Ca-bd_dom"/>
</dbReference>
<dbReference type="InterPro" id="IPR000742">
    <property type="entry name" value="EGF"/>
</dbReference>
<dbReference type="SMART" id="SM00179">
    <property type="entry name" value="EGF_CA"/>
    <property type="match status" value="3"/>
</dbReference>
<dbReference type="PROSITE" id="PS50234">
    <property type="entry name" value="VWFA"/>
    <property type="match status" value="2"/>
</dbReference>
<keyword evidence="2 3" id="KW-1015">Disulfide bond</keyword>
<feature type="domain" description="EGF-like" evidence="4">
    <location>
        <begin position="262"/>
        <end position="300"/>
    </location>
</feature>
<dbReference type="EMBL" id="CALNXK010000015">
    <property type="protein sequence ID" value="CAH3047111.1"/>
    <property type="molecule type" value="Genomic_DNA"/>
</dbReference>
<dbReference type="SMART" id="SM00327">
    <property type="entry name" value="VWA"/>
    <property type="match status" value="2"/>
</dbReference>
<dbReference type="InterPro" id="IPR000152">
    <property type="entry name" value="EGF-type_Asp/Asn_hydroxyl_site"/>
</dbReference>
<evidence type="ECO:0000256" key="3">
    <source>
        <dbReference type="PROSITE-ProRule" id="PRU00076"/>
    </source>
</evidence>
<keyword evidence="7" id="KW-1185">Reference proteome</keyword>
<feature type="domain" description="VWFA" evidence="5">
    <location>
        <begin position="308"/>
        <end position="484"/>
    </location>
</feature>
<feature type="disulfide bond" evidence="3">
    <location>
        <begin position="66"/>
        <end position="75"/>
    </location>
</feature>
<feature type="disulfide bond" evidence="3">
    <location>
        <begin position="28"/>
        <end position="37"/>
    </location>
</feature>
<dbReference type="PROSITE" id="PS50026">
    <property type="entry name" value="EGF_3"/>
    <property type="match status" value="3"/>
</dbReference>
<dbReference type="Proteomes" id="UP001159405">
    <property type="component" value="Unassembled WGS sequence"/>
</dbReference>
<dbReference type="SUPFAM" id="SSF53300">
    <property type="entry name" value="vWA-like"/>
    <property type="match status" value="2"/>
</dbReference>
<dbReference type="CDD" id="cd01450">
    <property type="entry name" value="vWFA_subfamily_ECM"/>
    <property type="match status" value="2"/>
</dbReference>
<organism evidence="6 7">
    <name type="scientific">Porites lobata</name>
    <dbReference type="NCBI Taxonomy" id="104759"/>
    <lineage>
        <taxon>Eukaryota</taxon>
        <taxon>Metazoa</taxon>
        <taxon>Cnidaria</taxon>
        <taxon>Anthozoa</taxon>
        <taxon>Hexacorallia</taxon>
        <taxon>Scleractinia</taxon>
        <taxon>Fungiina</taxon>
        <taxon>Poritidae</taxon>
        <taxon>Porites</taxon>
    </lineage>
</organism>
<feature type="disulfide bond" evidence="3">
    <location>
        <begin position="290"/>
        <end position="299"/>
    </location>
</feature>
<dbReference type="Gene3D" id="2.10.25.10">
    <property type="entry name" value="Laminin"/>
    <property type="match status" value="3"/>
</dbReference>
<dbReference type="PROSITE" id="PS01187">
    <property type="entry name" value="EGF_CA"/>
    <property type="match status" value="2"/>
</dbReference>
<evidence type="ECO:0000256" key="2">
    <source>
        <dbReference type="ARBA" id="ARBA00023157"/>
    </source>
</evidence>
<feature type="domain" description="EGF-like" evidence="4">
    <location>
        <begin position="2"/>
        <end position="38"/>
    </location>
</feature>
<sequence>SAIDHCYDDPCLNNGSCINSPNGYNCTCPSEFTGVNCEDVNECYNSPCVNSASSCTNTFGSYECNCASGFTGRHCQIGISADVFDVLLLFDGSSYLGSSHFYQTLLFAKAFLSNYNISKRETNVAAAVYANNTTVGFNFTQHFSYEAVAAAVERIPFLDEAPLNLGNALNIARQEIFPAGRPNVPDVLVIFVSSSLSNGFAAISQTLRDEGVKIIVIATGSNFNIPQLEQVASTPASHYLVTTSYQHMDTMENSVRGAVSQDINECIASEANCKDQKHCVNTRGGYQCICPGGQYGESCEYSIDTKFDLAFLIDGSQVVTEQNFLSFTSFAYAISASLNVSRDETHVSVAIYGAAPALIIHNQYNQSAIEHVLDKIPYTASLQSNLGEALLHLASKLYNTSKPRPNTTRVLVILTASKSQDDLLVPSNMLLNHYNVKVFVLAVGNQYSNGQLNEVSSDPDANYIHTSPTGHDLSTQVIPFRENLFFG</sequence>
<comment type="caution">
    <text evidence="3">Lacks conserved residue(s) required for the propagation of feature annotation.</text>
</comment>
<dbReference type="InterPro" id="IPR050525">
    <property type="entry name" value="ECM_Assembly_Org"/>
</dbReference>
<dbReference type="InterPro" id="IPR018097">
    <property type="entry name" value="EGF_Ca-bd_CS"/>
</dbReference>
<dbReference type="InterPro" id="IPR036465">
    <property type="entry name" value="vWFA_dom_sf"/>
</dbReference>
<feature type="non-terminal residue" evidence="6">
    <location>
        <position position="1"/>
    </location>
</feature>
<dbReference type="Gene3D" id="3.40.50.410">
    <property type="entry name" value="von Willebrand factor, type A domain"/>
    <property type="match status" value="2"/>
</dbReference>
<dbReference type="SMART" id="SM00181">
    <property type="entry name" value="EGF"/>
    <property type="match status" value="3"/>
</dbReference>
<dbReference type="Pfam" id="PF07645">
    <property type="entry name" value="EGF_CA"/>
    <property type="match status" value="2"/>
</dbReference>
<keyword evidence="1 3" id="KW-0245">EGF-like domain</keyword>
<evidence type="ECO:0000259" key="4">
    <source>
        <dbReference type="PROSITE" id="PS50026"/>
    </source>
</evidence>
<proteinExistence type="predicted"/>
<dbReference type="Pfam" id="PF00008">
    <property type="entry name" value="EGF"/>
    <property type="match status" value="1"/>
</dbReference>
<dbReference type="CDD" id="cd00054">
    <property type="entry name" value="EGF_CA"/>
    <property type="match status" value="3"/>
</dbReference>
<dbReference type="PANTHER" id="PTHR24020">
    <property type="entry name" value="COLLAGEN ALPHA"/>
    <property type="match status" value="1"/>
</dbReference>
<dbReference type="SUPFAM" id="SSF57196">
    <property type="entry name" value="EGF/Laminin"/>
    <property type="match status" value="3"/>
</dbReference>
<name>A0ABN8NG46_9CNID</name>
<accession>A0ABN8NG46</accession>
<evidence type="ECO:0000313" key="6">
    <source>
        <dbReference type="EMBL" id="CAH3047111.1"/>
    </source>
</evidence>
<evidence type="ECO:0000259" key="5">
    <source>
        <dbReference type="PROSITE" id="PS50234"/>
    </source>
</evidence>
<feature type="domain" description="VWFA" evidence="5">
    <location>
        <begin position="85"/>
        <end position="255"/>
    </location>
</feature>
<dbReference type="InterPro" id="IPR049883">
    <property type="entry name" value="NOTCH1_EGF-like"/>
</dbReference>
<dbReference type="InterPro" id="IPR002035">
    <property type="entry name" value="VWF_A"/>
</dbReference>
<reference evidence="6 7" key="1">
    <citation type="submission" date="2022-05" db="EMBL/GenBank/DDBJ databases">
        <authorList>
            <consortium name="Genoscope - CEA"/>
            <person name="William W."/>
        </authorList>
    </citation>
    <scope>NUCLEOTIDE SEQUENCE [LARGE SCALE GENOMIC DNA]</scope>
</reference>
<evidence type="ECO:0000313" key="7">
    <source>
        <dbReference type="Proteomes" id="UP001159405"/>
    </source>
</evidence>
<evidence type="ECO:0000256" key="1">
    <source>
        <dbReference type="ARBA" id="ARBA00022536"/>
    </source>
</evidence>
<dbReference type="Pfam" id="PF00092">
    <property type="entry name" value="VWA"/>
    <property type="match status" value="2"/>
</dbReference>
<protein>
    <submittedName>
        <fullName evidence="6">Uncharacterized protein</fullName>
    </submittedName>
</protein>
<gene>
    <name evidence="6" type="ORF">PLOB_00010075</name>
</gene>
<comment type="caution">
    <text evidence="6">The sequence shown here is derived from an EMBL/GenBank/DDBJ whole genome shotgun (WGS) entry which is preliminary data.</text>
</comment>
<dbReference type="PROSITE" id="PS00010">
    <property type="entry name" value="ASX_HYDROXYL"/>
    <property type="match status" value="3"/>
</dbReference>